<dbReference type="SUPFAM" id="SSF53474">
    <property type="entry name" value="alpha/beta-Hydrolases"/>
    <property type="match status" value="1"/>
</dbReference>
<feature type="transmembrane region" description="Helical" evidence="5">
    <location>
        <begin position="40"/>
        <end position="61"/>
    </location>
</feature>
<dbReference type="InterPro" id="IPR029058">
    <property type="entry name" value="AB_hydrolase_fold"/>
</dbReference>
<sequence>MLAIRGSAGRLNPYRSAQNRSIRPGVALSSRPNNTRFRHLLLGWLSFVSVTLLPVSFPGVMAAERVNVRYSVFERSLSVADLQNYARFGAVSPELKAYIGLLRPQQQEQLRQILQQRLDLNAVTLAQFLYSPIGEQLLQRINQVVKTETAAADLPALRSALILSSEDPGGLTALNVIRYFPGSTVRIDLEAALAIFNAVQQVVGQTESALLAVRQQSQIEATADPPIGAVTLQALQTPGPLGWTKLNLVLQDASPTRLELTGSPRKFYAQIYIPQRLSPRPAPLIVISHGLGSDPHTYAYLAEHLASHGFAVAVPEHPGSSTTRLLALLQGRAKEVSDPQEFVDRPLDIKFLLDELQRRAPSDPNLKGRVDLNQVGLIGQSLGGYTALSLSGAKIDFAQLQKSCVQLDRTLNLSLLLQCRALELPQRDYDFRDNRIKATIAINPIGSALFGSSGYSQIKIPIMVVSSGADTVAPALAEQIQPFTWLRNRDRYLVVIEGATHFSTLGPSRPNATVVSLPTGVVGPATGLARSYLDGLSTAFLQTYVGQQSPAAALLTPTAIATMSRPPLPLSLSRQFNAETLAAALQGPLRSASQQSSQPSKPFVPAL</sequence>
<dbReference type="KEGG" id="cyn:Cyan7425_3930"/>
<evidence type="ECO:0000256" key="5">
    <source>
        <dbReference type="SAM" id="Phobius"/>
    </source>
</evidence>
<evidence type="ECO:0000259" key="6">
    <source>
        <dbReference type="Pfam" id="PF07176"/>
    </source>
</evidence>
<organism evidence="7">
    <name type="scientific">Cyanothece sp. (strain PCC 7425 / ATCC 29141)</name>
    <dbReference type="NCBI Taxonomy" id="395961"/>
    <lineage>
        <taxon>Bacteria</taxon>
        <taxon>Bacillati</taxon>
        <taxon>Cyanobacteriota</taxon>
        <taxon>Cyanophyceae</taxon>
        <taxon>Gomontiellales</taxon>
        <taxon>Cyanothecaceae</taxon>
        <taxon>Cyanothece</taxon>
    </lineage>
</organism>
<feature type="domain" description="DUF1400" evidence="6">
    <location>
        <begin position="62"/>
        <end position="188"/>
    </location>
</feature>
<dbReference type="eggNOG" id="COG4188">
    <property type="taxonomic scope" value="Bacteria"/>
</dbReference>
<feature type="compositionally biased region" description="Low complexity" evidence="4">
    <location>
        <begin position="591"/>
        <end position="600"/>
    </location>
</feature>
<dbReference type="Pfam" id="PF07176">
    <property type="entry name" value="DUF1400"/>
    <property type="match status" value="1"/>
</dbReference>
<protein>
    <recommendedName>
        <fullName evidence="6">DUF1400 domain-containing protein</fullName>
    </recommendedName>
</protein>
<evidence type="ECO:0000256" key="1">
    <source>
        <dbReference type="ARBA" id="ARBA00022801"/>
    </source>
</evidence>
<dbReference type="PANTHER" id="PTHR10272:SF13">
    <property type="entry name" value="POLY(ETHYLENE TEREPHTHALATE) HYDROLASE"/>
    <property type="match status" value="1"/>
</dbReference>
<feature type="region of interest" description="Disordered" evidence="4">
    <location>
        <begin position="587"/>
        <end position="607"/>
    </location>
</feature>
<keyword evidence="5" id="KW-0812">Transmembrane</keyword>
<evidence type="ECO:0000256" key="2">
    <source>
        <dbReference type="ARBA" id="ARBA00022963"/>
    </source>
</evidence>
<gene>
    <name evidence="7" type="ordered locus">Cyan7425_3930</name>
</gene>
<dbReference type="PANTHER" id="PTHR10272">
    <property type="entry name" value="PLATELET-ACTIVATING FACTOR ACETYLHYDROLASE"/>
    <property type="match status" value="1"/>
</dbReference>
<accession>B8HUP5</accession>
<dbReference type="HOGENOM" id="CLU_029435_0_0_3"/>
<dbReference type="OrthoDB" id="422423at2"/>
<dbReference type="InterPro" id="IPR010802">
    <property type="entry name" value="DUF1400"/>
</dbReference>
<dbReference type="EMBL" id="CP001344">
    <property type="protein sequence ID" value="ACL46247.1"/>
    <property type="molecule type" value="Genomic_DNA"/>
</dbReference>
<evidence type="ECO:0000313" key="7">
    <source>
        <dbReference type="EMBL" id="ACL46247.1"/>
    </source>
</evidence>
<dbReference type="STRING" id="395961.Cyan7425_3930"/>
<evidence type="ECO:0000256" key="4">
    <source>
        <dbReference type="SAM" id="MobiDB-lite"/>
    </source>
</evidence>
<dbReference type="ESTHER" id="cyap4-b8hup5">
    <property type="family name" value="Duf_1400"/>
</dbReference>
<dbReference type="AlphaFoldDB" id="B8HUP5"/>
<keyword evidence="1" id="KW-0378">Hydrolase</keyword>
<keyword evidence="5" id="KW-0472">Membrane</keyword>
<reference evidence="7" key="1">
    <citation type="submission" date="2009-01" db="EMBL/GenBank/DDBJ databases">
        <title>Complete sequence of chromosome Cyanothece sp. PCC 7425.</title>
        <authorList>
            <consortium name="US DOE Joint Genome Institute"/>
            <person name="Lucas S."/>
            <person name="Copeland A."/>
            <person name="Lapidus A."/>
            <person name="Glavina del Rio T."/>
            <person name="Dalin E."/>
            <person name="Tice H."/>
            <person name="Bruce D."/>
            <person name="Goodwin L."/>
            <person name="Pitluck S."/>
            <person name="Sims D."/>
            <person name="Meineke L."/>
            <person name="Brettin T."/>
            <person name="Detter J.C."/>
            <person name="Han C."/>
            <person name="Larimer F."/>
            <person name="Land M."/>
            <person name="Hauser L."/>
            <person name="Kyrpides N."/>
            <person name="Ovchinnikova G."/>
            <person name="Liberton M."/>
            <person name="Stoeckel J."/>
            <person name="Banerjee A."/>
            <person name="Singh A."/>
            <person name="Page L."/>
            <person name="Sato H."/>
            <person name="Zhao L."/>
            <person name="Sherman L."/>
            <person name="Pakrasi H."/>
            <person name="Richardson P."/>
        </authorList>
    </citation>
    <scope>NUCLEOTIDE SEQUENCE</scope>
    <source>
        <strain evidence="7">PCC 7425</strain>
    </source>
</reference>
<name>B8HUP5_CYAP4</name>
<evidence type="ECO:0000256" key="3">
    <source>
        <dbReference type="ARBA" id="ARBA00023098"/>
    </source>
</evidence>
<keyword evidence="3" id="KW-0443">Lipid metabolism</keyword>
<dbReference type="GO" id="GO:0003847">
    <property type="term" value="F:1-alkyl-2-acetylglycerophosphocholine esterase activity"/>
    <property type="evidence" value="ECO:0007669"/>
    <property type="project" value="TreeGrafter"/>
</dbReference>
<dbReference type="Pfam" id="PF03403">
    <property type="entry name" value="PAF-AH_p_II"/>
    <property type="match status" value="1"/>
</dbReference>
<keyword evidence="2" id="KW-0442">Lipid degradation</keyword>
<dbReference type="GO" id="GO:0016042">
    <property type="term" value="P:lipid catabolic process"/>
    <property type="evidence" value="ECO:0007669"/>
    <property type="project" value="UniProtKB-KW"/>
</dbReference>
<proteinExistence type="predicted"/>
<dbReference type="Gene3D" id="3.40.50.1820">
    <property type="entry name" value="alpha/beta hydrolase"/>
    <property type="match status" value="1"/>
</dbReference>
<keyword evidence="5" id="KW-1133">Transmembrane helix</keyword>